<sequence length="166" mass="18382">MPSSIIVTAVECPLTFHLNACTSSFLYLLHSTLLTQSLTPDPVPPTVPNDSRNFLFLSKNSSTVCLTCSTTCFSASTCAISYGKDSGFFGSMTFFTEIRARSRLCSSRTRSRKSEDELQLSFSPSMRSWTSFMPAMKSPTETPNGTTMGRISRRGRVSDHVEWIGY</sequence>
<gene>
    <name evidence="1" type="ORF">DM02DRAFT_134937</name>
</gene>
<dbReference type="Proteomes" id="UP000244855">
    <property type="component" value="Unassembled WGS sequence"/>
</dbReference>
<name>A0A2V1E3F8_9PLEO</name>
<dbReference type="AlphaFoldDB" id="A0A2V1E3F8"/>
<proteinExistence type="predicted"/>
<protein>
    <submittedName>
        <fullName evidence="1">Uncharacterized protein</fullName>
    </submittedName>
</protein>
<dbReference type="EMBL" id="KZ805317">
    <property type="protein sequence ID" value="PVI04991.1"/>
    <property type="molecule type" value="Genomic_DNA"/>
</dbReference>
<accession>A0A2V1E3F8</accession>
<organism evidence="1 2">
    <name type="scientific">Periconia macrospinosa</name>
    <dbReference type="NCBI Taxonomy" id="97972"/>
    <lineage>
        <taxon>Eukaryota</taxon>
        <taxon>Fungi</taxon>
        <taxon>Dikarya</taxon>
        <taxon>Ascomycota</taxon>
        <taxon>Pezizomycotina</taxon>
        <taxon>Dothideomycetes</taxon>
        <taxon>Pleosporomycetidae</taxon>
        <taxon>Pleosporales</taxon>
        <taxon>Massarineae</taxon>
        <taxon>Periconiaceae</taxon>
        <taxon>Periconia</taxon>
    </lineage>
</organism>
<evidence type="ECO:0000313" key="2">
    <source>
        <dbReference type="Proteomes" id="UP000244855"/>
    </source>
</evidence>
<evidence type="ECO:0000313" key="1">
    <source>
        <dbReference type="EMBL" id="PVI04991.1"/>
    </source>
</evidence>
<keyword evidence="2" id="KW-1185">Reference proteome</keyword>
<reference evidence="1 2" key="1">
    <citation type="journal article" date="2018" name="Sci. Rep.">
        <title>Comparative genomics provides insights into the lifestyle and reveals functional heterogeneity of dark septate endophytic fungi.</title>
        <authorList>
            <person name="Knapp D.G."/>
            <person name="Nemeth J.B."/>
            <person name="Barry K."/>
            <person name="Hainaut M."/>
            <person name="Henrissat B."/>
            <person name="Johnson J."/>
            <person name="Kuo A."/>
            <person name="Lim J.H.P."/>
            <person name="Lipzen A."/>
            <person name="Nolan M."/>
            <person name="Ohm R.A."/>
            <person name="Tamas L."/>
            <person name="Grigoriev I.V."/>
            <person name="Spatafora J.W."/>
            <person name="Nagy L.G."/>
            <person name="Kovacs G.M."/>
        </authorList>
    </citation>
    <scope>NUCLEOTIDE SEQUENCE [LARGE SCALE GENOMIC DNA]</scope>
    <source>
        <strain evidence="1 2">DSE2036</strain>
    </source>
</reference>